<dbReference type="EMBL" id="HBIR01045908">
    <property type="protein sequence ID" value="CAE0579902.1"/>
    <property type="molecule type" value="Transcribed_RNA"/>
</dbReference>
<evidence type="ECO:0000313" key="2">
    <source>
        <dbReference type="EMBL" id="CAE0579902.1"/>
    </source>
</evidence>
<evidence type="ECO:0000313" key="1">
    <source>
        <dbReference type="EMBL" id="CAE0579897.1"/>
    </source>
</evidence>
<gene>
    <name evidence="1" type="ORF">EHUX00137_LOCUS35841</name>
    <name evidence="2" type="ORF">EHUX00137_LOCUS35844</name>
</gene>
<dbReference type="AlphaFoldDB" id="A0A6V2V646"/>
<reference evidence="1" key="1">
    <citation type="submission" date="2021-01" db="EMBL/GenBank/DDBJ databases">
        <authorList>
            <person name="Corre E."/>
            <person name="Pelletier E."/>
            <person name="Niang G."/>
            <person name="Scheremetjew M."/>
            <person name="Finn R."/>
            <person name="Kale V."/>
            <person name="Holt S."/>
            <person name="Cochrane G."/>
            <person name="Meng A."/>
            <person name="Brown T."/>
            <person name="Cohen L."/>
        </authorList>
    </citation>
    <scope>NUCLEOTIDE SEQUENCE</scope>
    <source>
        <strain evidence="1">379</strain>
    </source>
</reference>
<organism evidence="1">
    <name type="scientific">Emiliania huxleyi</name>
    <name type="common">Coccolithophore</name>
    <name type="synonym">Pontosphaera huxleyi</name>
    <dbReference type="NCBI Taxonomy" id="2903"/>
    <lineage>
        <taxon>Eukaryota</taxon>
        <taxon>Haptista</taxon>
        <taxon>Haptophyta</taxon>
        <taxon>Prymnesiophyceae</taxon>
        <taxon>Isochrysidales</taxon>
        <taxon>Noelaerhabdaceae</taxon>
        <taxon>Emiliania</taxon>
    </lineage>
</organism>
<dbReference type="EMBL" id="HBIR01045905">
    <property type="protein sequence ID" value="CAE0579897.1"/>
    <property type="molecule type" value="Transcribed_RNA"/>
</dbReference>
<sequence length="305" mass="32841">MAKCAECMLGECSIAFREAETVFELRCPAPQRLEESFLDEADLSAGVTALAIDDCEFQLVCLEAVFASLGIPEESTTLIGTTDEEVKGAADTIVAAVEALPPDGRLLLIVDENLDLAFPSSETVSGSYAARTALNRMPPSEEARTLVLVRSANDSESDVALYNERTHGFLSKAPSEPDRRTVLRTWVTRFGCEAVTRKGAPARSAADSAQLDDEDEMRAAAAAELRRLVALIGAERASAPWCELWKWLHRLKGALGSSRALGCCGADELIRTIESLRSRGELEEAVWSLIERGSLAIAPSLVPGT</sequence>
<protein>
    <submittedName>
        <fullName evidence="1">Uncharacterized protein</fullName>
    </submittedName>
</protein>
<proteinExistence type="predicted"/>
<accession>A0A6V2V646</accession>
<name>A0A6V2V646_EMIHU</name>